<dbReference type="RefSeq" id="XP_005767085.1">
    <property type="nucleotide sequence ID" value="XM_005767028.1"/>
</dbReference>
<dbReference type="HOGENOM" id="CLU_1323039_0_0_1"/>
<reference evidence="1" key="2">
    <citation type="submission" date="2024-10" db="UniProtKB">
        <authorList>
            <consortium name="EnsemblProtists"/>
        </authorList>
    </citation>
    <scope>IDENTIFICATION</scope>
</reference>
<keyword evidence="2" id="KW-1185">Reference proteome</keyword>
<organism evidence="1 2">
    <name type="scientific">Emiliania huxleyi (strain CCMP1516)</name>
    <dbReference type="NCBI Taxonomy" id="280463"/>
    <lineage>
        <taxon>Eukaryota</taxon>
        <taxon>Haptista</taxon>
        <taxon>Haptophyta</taxon>
        <taxon>Prymnesiophyceae</taxon>
        <taxon>Isochrysidales</taxon>
        <taxon>Noelaerhabdaceae</taxon>
        <taxon>Emiliania</taxon>
    </lineage>
</organism>
<sequence>MATREGVSGAPTLKAAPVGCSNAVCGLVTASEPVAGKKVRLTVDVGEEQPLTVLSAASVDTGARIIVALVGSSIGDTEVTIPTICDAAMLGWDGRGASGPATLPKAFSPGDAAPSERPKAGRAAAAEVDKLGNVVDGAGVDALFVSKPKLSKAEKEMAKLEKAAAKGDTKAATKLQHLRLRQEIEARRAAGEEVYTDEELEKAGLETP</sequence>
<dbReference type="PaxDb" id="2903-EOD14656"/>
<name>A0A0D3ITS1_EMIH1</name>
<reference evidence="2" key="1">
    <citation type="journal article" date="2013" name="Nature">
        <title>Pan genome of the phytoplankton Emiliania underpins its global distribution.</title>
        <authorList>
            <person name="Read B.A."/>
            <person name="Kegel J."/>
            <person name="Klute M.J."/>
            <person name="Kuo A."/>
            <person name="Lefebvre S.C."/>
            <person name="Maumus F."/>
            <person name="Mayer C."/>
            <person name="Miller J."/>
            <person name="Monier A."/>
            <person name="Salamov A."/>
            <person name="Young J."/>
            <person name="Aguilar M."/>
            <person name="Claverie J.M."/>
            <person name="Frickenhaus S."/>
            <person name="Gonzalez K."/>
            <person name="Herman E.K."/>
            <person name="Lin Y.C."/>
            <person name="Napier J."/>
            <person name="Ogata H."/>
            <person name="Sarno A.F."/>
            <person name="Shmutz J."/>
            <person name="Schroeder D."/>
            <person name="de Vargas C."/>
            <person name="Verret F."/>
            <person name="von Dassow P."/>
            <person name="Valentin K."/>
            <person name="Van de Peer Y."/>
            <person name="Wheeler G."/>
            <person name="Dacks J.B."/>
            <person name="Delwiche C.F."/>
            <person name="Dyhrman S.T."/>
            <person name="Glockner G."/>
            <person name="John U."/>
            <person name="Richards T."/>
            <person name="Worden A.Z."/>
            <person name="Zhang X."/>
            <person name="Grigoriev I.V."/>
            <person name="Allen A.E."/>
            <person name="Bidle K."/>
            <person name="Borodovsky M."/>
            <person name="Bowler C."/>
            <person name="Brownlee C."/>
            <person name="Cock J.M."/>
            <person name="Elias M."/>
            <person name="Gladyshev V.N."/>
            <person name="Groth M."/>
            <person name="Guda C."/>
            <person name="Hadaegh A."/>
            <person name="Iglesias-Rodriguez M.D."/>
            <person name="Jenkins J."/>
            <person name="Jones B.M."/>
            <person name="Lawson T."/>
            <person name="Leese F."/>
            <person name="Lindquist E."/>
            <person name="Lobanov A."/>
            <person name="Lomsadze A."/>
            <person name="Malik S.B."/>
            <person name="Marsh M.E."/>
            <person name="Mackinder L."/>
            <person name="Mock T."/>
            <person name="Mueller-Roeber B."/>
            <person name="Pagarete A."/>
            <person name="Parker M."/>
            <person name="Probert I."/>
            <person name="Quesneville H."/>
            <person name="Raines C."/>
            <person name="Rensing S.A."/>
            <person name="Riano-Pachon D.M."/>
            <person name="Richier S."/>
            <person name="Rokitta S."/>
            <person name="Shiraiwa Y."/>
            <person name="Soanes D.M."/>
            <person name="van der Giezen M."/>
            <person name="Wahlund T.M."/>
            <person name="Williams B."/>
            <person name="Wilson W."/>
            <person name="Wolfe G."/>
            <person name="Wurch L.L."/>
        </authorList>
    </citation>
    <scope>NUCLEOTIDE SEQUENCE</scope>
</reference>
<dbReference type="AlphaFoldDB" id="A0A0D3ITS1"/>
<accession>A0A0D3ITS1</accession>
<evidence type="ECO:0000313" key="2">
    <source>
        <dbReference type="Proteomes" id="UP000013827"/>
    </source>
</evidence>
<evidence type="ECO:0008006" key="3">
    <source>
        <dbReference type="Google" id="ProtNLM"/>
    </source>
</evidence>
<proteinExistence type="predicted"/>
<dbReference type="Proteomes" id="UP000013827">
    <property type="component" value="Unassembled WGS sequence"/>
</dbReference>
<dbReference type="KEGG" id="ehx:EMIHUDRAFT_197138"/>
<evidence type="ECO:0000313" key="1">
    <source>
        <dbReference type="EnsemblProtists" id="EOD14656"/>
    </source>
</evidence>
<dbReference type="GeneID" id="17260725"/>
<protein>
    <recommendedName>
        <fullName evidence="3">tRNA-binding domain-containing protein</fullName>
    </recommendedName>
</protein>
<dbReference type="EnsemblProtists" id="EOD14656">
    <property type="protein sequence ID" value="EOD14656"/>
    <property type="gene ID" value="EMIHUDRAFT_197138"/>
</dbReference>